<name>A0A3P3Q088_9FIRM</name>
<dbReference type="InterPro" id="IPR027417">
    <property type="entry name" value="P-loop_NTPase"/>
</dbReference>
<evidence type="ECO:0000256" key="1">
    <source>
        <dbReference type="ARBA" id="ARBA00022741"/>
    </source>
</evidence>
<keyword evidence="4" id="KW-0378">Hydrolase</keyword>
<evidence type="ECO:0000259" key="3">
    <source>
        <dbReference type="Pfam" id="PF13538"/>
    </source>
</evidence>
<dbReference type="Pfam" id="PF13245">
    <property type="entry name" value="AAA_19"/>
    <property type="match status" value="1"/>
</dbReference>
<dbReference type="GO" id="GO:0003678">
    <property type="term" value="F:DNA helicase activity"/>
    <property type="evidence" value="ECO:0007669"/>
    <property type="project" value="UniProtKB-ARBA"/>
</dbReference>
<comment type="caution">
    <text evidence="4">The sequence shown here is derived from an EMBL/GenBank/DDBJ whole genome shotgun (WGS) entry which is preliminary data.</text>
</comment>
<evidence type="ECO:0000256" key="2">
    <source>
        <dbReference type="ARBA" id="ARBA00022840"/>
    </source>
</evidence>
<keyword evidence="2" id="KW-0067">ATP-binding</keyword>
<dbReference type="PANTHER" id="PTHR43788:SF6">
    <property type="entry name" value="DNA HELICASE B"/>
    <property type="match status" value="1"/>
</dbReference>
<dbReference type="InterPro" id="IPR050534">
    <property type="entry name" value="Coronavir_polyprotein_1ab"/>
</dbReference>
<dbReference type="CDD" id="cd17933">
    <property type="entry name" value="DEXSc_RecD-like"/>
    <property type="match status" value="1"/>
</dbReference>
<sequence length="1221" mass="140091">MATHMSIRLAWHNEGWNGHICQKPCENLYCIGQHSYPGDLIAGTRDIEYETAHAGEPCSANPCAVACGLSVNAFGKDTIRVRVDPPDFWKESDADAIKLDLPPHTVCTWCYEQMYNEDVEVHGGSGQKYDYEKRKAGAEKYFSQFEPGKSLIFYYAGYSNPFCENEENNYVIAGISRVKNIEPLYYYDNTSPEVQKKYAGGFVWQRPVTSTYPDEGFCIPYWKYINNEEIIERILLKPLNRSPFKYGSREVDNDDAIEVVNQLLAVVDVLIEIGDDTEDWNIRKEWLNSVLNELWTARGPYPGFPSVLESLGLHDLISPYMTLTTDASMKDYKQGVRDFLEGKRDEVVGIEFSKAVLKKIRREYQLTGSETADFLFDTLSRFDLSADQVKRIIGEDREKVSITASIEEMSENPYIIFEQYVGFDSDDTIPFYKIDNGVIPSPEYGIEEILDNGSTERLRAYCVDELNRIPAHSFGKADTILQRINARIDRLPEWKRHVYKLQNFDVETEILDGALERKKDDKDDLYLYLREVYEDERTIEETFRNLADRPDITLKMAITPDKFKERLRVKGSPLEKKVAAEYEEILDHQADKCMQIFRKPLCVLSGAAGTGKTTVIKAILDNIDRVHGAVTSFLLMAPTGKAAERIKTQTGKPSKTIHSHLAKTGWNNENFTLKRSGGATGQDYNTIIIDECSMIDLNLFATLLRSINWNSVQRVILIGDPNQLPPIGRGRVFADTIDWLNVEYPDNVATLLDNIRQLVNTVEDKGHGILDLAEIFIQENQQTEDEDKAAILKARKEELFENIVENGNGDVDKDLGVYFWTEQEELEHVLTNVMMRDMQEYTQMDMSAKDATPDKLWQQMIRDENGNSNPEIIQVISPYRGEFYGTGSLNLLMQKTFNGQWSIKKLDGIGYFDKVIQFRNRPQSDPAYAYQDSLRKNIKSEIYNGEIGLTTIHGLDRYAKEGKKPKYIWQGSIDRLQVFFSGETRKGLRYNYGKDLGQDIDGRWIKEQKVVDNLELAYAISVHKSQGSEFDYVYIVIPHRDSHLLSMELLYTAITRAQKKVTIFLQQDVSTLTSLSRNDKSAVRKINSSVYQFNPLPDALLYAGSNWYEDGKNVATLSEYFVRSKSEAIITNMLVDREIPFKYEEPLYAPDGTMFLPDFTVTFRGEEYYWEHVGRTSDRGYMAHWAKKEAWYNKHFPGKLITTYESNNLSRDAAELISSRK</sequence>
<evidence type="ECO:0000313" key="4">
    <source>
        <dbReference type="EMBL" id="RRJ13740.1"/>
    </source>
</evidence>
<dbReference type="InterPro" id="IPR027785">
    <property type="entry name" value="UvrD-like_helicase_C"/>
</dbReference>
<dbReference type="SUPFAM" id="SSF52540">
    <property type="entry name" value="P-loop containing nucleoside triphosphate hydrolases"/>
    <property type="match status" value="1"/>
</dbReference>
<dbReference type="PANTHER" id="PTHR43788">
    <property type="entry name" value="DNA2/NAM7 HELICASE FAMILY MEMBER"/>
    <property type="match status" value="1"/>
</dbReference>
<dbReference type="EMBL" id="RRCM01000003">
    <property type="protein sequence ID" value="RRJ13740.1"/>
    <property type="molecule type" value="Genomic_DNA"/>
</dbReference>
<dbReference type="Pfam" id="PF13538">
    <property type="entry name" value="UvrD_C_2"/>
    <property type="match status" value="1"/>
</dbReference>
<dbReference type="GO" id="GO:0004527">
    <property type="term" value="F:exonuclease activity"/>
    <property type="evidence" value="ECO:0007669"/>
    <property type="project" value="UniProtKB-KW"/>
</dbReference>
<protein>
    <submittedName>
        <fullName evidence="4">Exonuclease</fullName>
    </submittedName>
</protein>
<keyword evidence="5" id="KW-1185">Reference proteome</keyword>
<dbReference type="Proteomes" id="UP000276982">
    <property type="component" value="Unassembled WGS sequence"/>
</dbReference>
<dbReference type="AlphaFoldDB" id="A0A3P3Q088"/>
<keyword evidence="4" id="KW-0540">Nuclease</keyword>
<organism evidence="4 5">
    <name type="scientific">Lachnoanaerobaculum orale</name>
    <dbReference type="NCBI Taxonomy" id="979627"/>
    <lineage>
        <taxon>Bacteria</taxon>
        <taxon>Bacillati</taxon>
        <taxon>Bacillota</taxon>
        <taxon>Clostridia</taxon>
        <taxon>Lachnospirales</taxon>
        <taxon>Lachnospiraceae</taxon>
        <taxon>Lachnoanaerobaculum</taxon>
    </lineage>
</organism>
<accession>A0A3P3Q088</accession>
<dbReference type="RefSeq" id="WP_124952969.1">
    <property type="nucleotide sequence ID" value="NZ_RRCM01000003.1"/>
</dbReference>
<evidence type="ECO:0000313" key="5">
    <source>
        <dbReference type="Proteomes" id="UP000276982"/>
    </source>
</evidence>
<dbReference type="Gene3D" id="3.40.50.300">
    <property type="entry name" value="P-loop containing nucleotide triphosphate hydrolases"/>
    <property type="match status" value="2"/>
</dbReference>
<proteinExistence type="predicted"/>
<feature type="domain" description="UvrD-like helicase C-terminal" evidence="3">
    <location>
        <begin position="1016"/>
        <end position="1063"/>
    </location>
</feature>
<gene>
    <name evidence="4" type="ORF">EHW90_12100</name>
</gene>
<reference evidence="4 5" key="1">
    <citation type="submission" date="2018-11" db="EMBL/GenBank/DDBJ databases">
        <title>Genome sequencing of Lachnoanaerobaculum orale DSM 24553T.</title>
        <authorList>
            <person name="Kook J.-K."/>
            <person name="Park S.-N."/>
            <person name="Lim Y.K."/>
        </authorList>
    </citation>
    <scope>NUCLEOTIDE SEQUENCE [LARGE SCALE GENOMIC DNA]</scope>
    <source>
        <strain evidence="4 5">DSM 24553</strain>
    </source>
</reference>
<dbReference type="CDD" id="cd18809">
    <property type="entry name" value="SF1_C_RecD"/>
    <property type="match status" value="1"/>
</dbReference>
<keyword evidence="1" id="KW-0547">Nucleotide-binding</keyword>
<dbReference type="GO" id="GO:0005524">
    <property type="term" value="F:ATP binding"/>
    <property type="evidence" value="ECO:0007669"/>
    <property type="project" value="UniProtKB-KW"/>
</dbReference>
<keyword evidence="4" id="KW-0269">Exonuclease</keyword>